<sequence>MQKQEGEADAKLEVIGAAEEYARIQQQNFVKGVLQVFTDGPLDKDVIITLCGDAGTGKSHTLNMLEEQLKILGWYHLLLITTTTHAASAILCRDTPTIYSATCLNNQKLLHCAPVELDEELRKSNSAFSDIRDTWDANVEARLTQSRRHNHFCKTFSNRCVQCMKMYARYHGECRAKVFGKSIVVIDEMGMLDRKSLEKVIMASRFFNPSCGMVFILCGSISQLTMPALEGIWQSSLLEELWLGGCYLSYNFRLNQDYELADSLACMQHNVVTQSCKELLDACVIEDSRYTLCPEFKPEAVRIFNANRLRDDYNDKCLAYHVQQNPDLVIYDLSPTMYKAEEQNHSVANRAWNAFYARFNHVDRHKPLKLCVNTMVTIYRQPGIPYGQGTVIAISPLGKHYRLTIRRLGSNDKTQIDVSTFTNPKLPEIYHYPISVSHAINTFAAQGSTMKHSVIYCPPTKKYFTSKIKASAYVACTRVTKRKNLIISHNSFANTEGYAPFFTPQLLAFKEQYEMNYDYQ</sequence>
<dbReference type="KEGG" id="vg:5179487"/>
<evidence type="ECO:0000259" key="1">
    <source>
        <dbReference type="Pfam" id="PF13401"/>
    </source>
</evidence>
<dbReference type="InterPro" id="IPR049945">
    <property type="entry name" value="AAA_22"/>
</dbReference>
<dbReference type="SUPFAM" id="SSF52540">
    <property type="entry name" value="P-loop containing nucleoside triphosphate hydrolases"/>
    <property type="match status" value="2"/>
</dbReference>
<dbReference type="InterPro" id="IPR027417">
    <property type="entry name" value="P-loop_NTPase"/>
</dbReference>
<dbReference type="Pfam" id="PF13401">
    <property type="entry name" value="AAA_22"/>
    <property type="match status" value="1"/>
</dbReference>
<accession>Q14VX7</accession>
<organism evidence="2 3">
    <name type="scientific">Ranid herpesvirus 2</name>
    <dbReference type="NCBI Taxonomy" id="389214"/>
    <lineage>
        <taxon>Viruses</taxon>
        <taxon>Duplodnaviria</taxon>
        <taxon>Heunggongvirae</taxon>
        <taxon>Peploviricota</taxon>
        <taxon>Herviviricetes</taxon>
        <taxon>Herpesvirales</taxon>
        <taxon>Alloherpesviridae</taxon>
        <taxon>Batravirus</taxon>
        <taxon>Batravirus ranidallo2</taxon>
    </lineage>
</organism>
<dbReference type="GO" id="GO:0016887">
    <property type="term" value="F:ATP hydrolysis activity"/>
    <property type="evidence" value="ECO:0007669"/>
    <property type="project" value="InterPro"/>
</dbReference>
<dbReference type="Proteomes" id="UP000120576">
    <property type="component" value="Genome"/>
</dbReference>
<feature type="domain" description="ORC1/DEAH AAA+ ATPase" evidence="1">
    <location>
        <begin position="47"/>
        <end position="221"/>
    </location>
</feature>
<keyword evidence="3" id="KW-1185">Reference proteome</keyword>
<protein>
    <submittedName>
        <fullName evidence="2">ORF129</fullName>
    </submittedName>
</protein>
<evidence type="ECO:0000313" key="3">
    <source>
        <dbReference type="Proteomes" id="UP000120576"/>
    </source>
</evidence>
<reference evidence="2 3" key="1">
    <citation type="journal article" date="2006" name="J. Gen. Virol.">
        <title>Genome sequences of two frog herpesviruses.</title>
        <authorList>
            <person name="Davison A.J."/>
            <person name="Cunningham C."/>
            <person name="Sauerbier W."/>
            <person name="McKinnell R.G."/>
        </authorList>
    </citation>
    <scope>NUCLEOTIDE SEQUENCE [LARGE SCALE GENOMIC DNA]</scope>
    <source>
        <strain evidence="2">ATCC VR-568</strain>
    </source>
</reference>
<name>Q14VX7_9VIRU</name>
<dbReference type="EMBL" id="DQ665652">
    <property type="protein sequence ID" value="ABG25600.1"/>
    <property type="molecule type" value="Genomic_DNA"/>
</dbReference>
<evidence type="ECO:0000313" key="2">
    <source>
        <dbReference type="EMBL" id="ABG25600.1"/>
    </source>
</evidence>
<proteinExistence type="predicted"/>
<dbReference type="RefSeq" id="YP_656637.1">
    <property type="nucleotide sequence ID" value="NC_008210.1"/>
</dbReference>
<dbReference type="GeneID" id="5179487"/>
<dbReference type="Gene3D" id="3.40.50.300">
    <property type="entry name" value="P-loop containing nucleotide triphosphate hydrolases"/>
    <property type="match status" value="1"/>
</dbReference>
<dbReference type="OrthoDB" id="3503at10239"/>